<reference evidence="9" key="1">
    <citation type="submission" date="2017-09" db="EMBL/GenBank/DDBJ databases">
        <title>Depth-based differentiation of microbial function through sediment-hosted aquifers and enrichment of novel symbionts in the deep terrestrial subsurface.</title>
        <authorList>
            <person name="Probst A.J."/>
            <person name="Ladd B."/>
            <person name="Jarett J.K."/>
            <person name="Geller-Mcgrath D.E."/>
            <person name="Sieber C.M.K."/>
            <person name="Emerson J.B."/>
            <person name="Anantharaman K."/>
            <person name="Thomas B.C."/>
            <person name="Malmstrom R."/>
            <person name="Stieglmeier M."/>
            <person name="Klingl A."/>
            <person name="Woyke T."/>
            <person name="Ryan C.M."/>
            <person name="Banfield J.F."/>
        </authorList>
    </citation>
    <scope>NUCLEOTIDE SEQUENCE [LARGE SCALE GENOMIC DNA]</scope>
</reference>
<organism evidence="8 9">
    <name type="scientific">bacterium (Candidatus Gribaldobacteria) CG07_land_8_20_14_0_80_33_18</name>
    <dbReference type="NCBI Taxonomy" id="2014272"/>
    <lineage>
        <taxon>Bacteria</taxon>
        <taxon>Candidatus Gribaldobacteria</taxon>
    </lineage>
</organism>
<evidence type="ECO:0000259" key="7">
    <source>
        <dbReference type="Pfam" id="PF04085"/>
    </source>
</evidence>
<dbReference type="Pfam" id="PF04085">
    <property type="entry name" value="MreC"/>
    <property type="match status" value="1"/>
</dbReference>
<dbReference type="EMBL" id="PEWP01000010">
    <property type="protein sequence ID" value="PIU47208.1"/>
    <property type="molecule type" value="Genomic_DNA"/>
</dbReference>
<comment type="function">
    <text evidence="5">Involved in formation and maintenance of cell shape.</text>
</comment>
<comment type="similarity">
    <text evidence="1 5">Belongs to the MreC family.</text>
</comment>
<dbReference type="PANTHER" id="PTHR34138">
    <property type="entry name" value="CELL SHAPE-DETERMINING PROTEIN MREC"/>
    <property type="match status" value="1"/>
</dbReference>
<feature type="domain" description="Rod shape-determining protein MreC beta-barrel core" evidence="7">
    <location>
        <begin position="121"/>
        <end position="264"/>
    </location>
</feature>
<evidence type="ECO:0000313" key="8">
    <source>
        <dbReference type="EMBL" id="PIU47208.1"/>
    </source>
</evidence>
<dbReference type="NCBIfam" id="TIGR00219">
    <property type="entry name" value="mreC"/>
    <property type="match status" value="1"/>
</dbReference>
<sequence length="267" mass="30656">MKLKRGKFLLIIILIILILISFNKFLLREIKNAFYTISLPFFKNFSLTGDKISSFFQTFSEFKNLKTENQKLLEQNQNLLAKIVEFELLKKENEELRKALNLGLEKEFQLILVKSISKETEGDFILISKGKEDGMIEGLPVISAEKVLVGKIDQVYKNFSRVKLISAENNIFDVEIITAADSREKIYGLAQGEGNFKIKIKFIPKEKEIKEGETVISSNIAQKFPQGFLVGEIKKVEKSDIEPHQIIELEPFFKLNLGQTLFVILNF</sequence>
<dbReference type="PANTHER" id="PTHR34138:SF1">
    <property type="entry name" value="CELL SHAPE-DETERMINING PROTEIN MREC"/>
    <property type="match status" value="1"/>
</dbReference>
<feature type="coiled-coil region" evidence="6">
    <location>
        <begin position="62"/>
        <end position="89"/>
    </location>
</feature>
<evidence type="ECO:0000256" key="3">
    <source>
        <dbReference type="ARBA" id="ARBA00022960"/>
    </source>
</evidence>
<gene>
    <name evidence="8" type="primary">mreC</name>
    <name evidence="8" type="ORF">COS93_00475</name>
</gene>
<dbReference type="GO" id="GO:0008360">
    <property type="term" value="P:regulation of cell shape"/>
    <property type="evidence" value="ECO:0007669"/>
    <property type="project" value="UniProtKB-KW"/>
</dbReference>
<proteinExistence type="inferred from homology"/>
<dbReference type="InterPro" id="IPR042177">
    <property type="entry name" value="Cell/Rod_1"/>
</dbReference>
<name>A0A2M6Z464_9BACT</name>
<evidence type="ECO:0000313" key="9">
    <source>
        <dbReference type="Proteomes" id="UP000228777"/>
    </source>
</evidence>
<dbReference type="InterPro" id="IPR055342">
    <property type="entry name" value="MreC_beta-barrel_core"/>
</dbReference>
<evidence type="ECO:0000256" key="5">
    <source>
        <dbReference type="PIRNR" id="PIRNR038471"/>
    </source>
</evidence>
<keyword evidence="6" id="KW-0175">Coiled coil</keyword>
<dbReference type="Gene3D" id="2.40.10.350">
    <property type="entry name" value="Rod shape-determining protein MreC, domain 2"/>
    <property type="match status" value="1"/>
</dbReference>
<dbReference type="GO" id="GO:0005886">
    <property type="term" value="C:plasma membrane"/>
    <property type="evidence" value="ECO:0007669"/>
    <property type="project" value="TreeGrafter"/>
</dbReference>
<evidence type="ECO:0000256" key="1">
    <source>
        <dbReference type="ARBA" id="ARBA00009369"/>
    </source>
</evidence>
<accession>A0A2M6Z464</accession>
<evidence type="ECO:0000256" key="4">
    <source>
        <dbReference type="ARBA" id="ARBA00032089"/>
    </source>
</evidence>
<comment type="caution">
    <text evidence="8">The sequence shown here is derived from an EMBL/GenBank/DDBJ whole genome shotgun (WGS) entry which is preliminary data.</text>
</comment>
<dbReference type="InterPro" id="IPR042175">
    <property type="entry name" value="Cell/Rod_MreC_2"/>
</dbReference>
<evidence type="ECO:0000256" key="2">
    <source>
        <dbReference type="ARBA" id="ARBA00013855"/>
    </source>
</evidence>
<keyword evidence="3 5" id="KW-0133">Cell shape</keyword>
<dbReference type="InterPro" id="IPR007221">
    <property type="entry name" value="MreC"/>
</dbReference>
<dbReference type="PIRSF" id="PIRSF038471">
    <property type="entry name" value="MreC"/>
    <property type="match status" value="1"/>
</dbReference>
<dbReference type="Proteomes" id="UP000228777">
    <property type="component" value="Unassembled WGS sequence"/>
</dbReference>
<protein>
    <recommendedName>
        <fullName evidence="2 5">Cell shape-determining protein MreC</fullName>
    </recommendedName>
    <alternativeName>
        <fullName evidence="4 5">Cell shape protein MreC</fullName>
    </alternativeName>
</protein>
<dbReference type="Gene3D" id="2.40.10.340">
    <property type="entry name" value="Rod shape-determining protein MreC, domain 1"/>
    <property type="match status" value="1"/>
</dbReference>
<dbReference type="AlphaFoldDB" id="A0A2M6Z464"/>
<evidence type="ECO:0000256" key="6">
    <source>
        <dbReference type="SAM" id="Coils"/>
    </source>
</evidence>